<comment type="similarity">
    <text evidence="1">Belongs to the UDP-glycosyltransferase family.</text>
</comment>
<keyword evidence="2" id="KW-0808">Transferase</keyword>
<accession>A0A0E0LIV3</accession>
<evidence type="ECO:0000256" key="1">
    <source>
        <dbReference type="ARBA" id="ARBA00009995"/>
    </source>
</evidence>
<evidence type="ECO:0000313" key="3">
    <source>
        <dbReference type="EnsemblPlants" id="OPUNC07G08050.1"/>
    </source>
</evidence>
<dbReference type="CDD" id="cd03784">
    <property type="entry name" value="GT1_Gtf-like"/>
    <property type="match status" value="1"/>
</dbReference>
<dbReference type="Proteomes" id="UP000026962">
    <property type="component" value="Chromosome 7"/>
</dbReference>
<sequence length="444" mass="47718">MARQERAPHAGHGHRGVVLFPLPYESHLSPMLQLAALLRARGLAVTILHTDFNAPDPARHPDLAFVSIHEAATSPDADIIAQLLALNAACEAPFRDALASLLPGVACAVVDGEWYAPLGAAAQLGVPALALMTESAATSRNILAFPRLRDAGRTLVPELEPLRVRDLIRVDGWEADGLRGIIFLMADAMRASASGVILNTFDAIEASELEKIQAELSQPTFAVGPLHKLSPPAAAADRTFLHVPDRSCLAWLDAQPPRSVLYVSLGSMARVDRDVFDEMAWGLTRSGVLFLWVVRPGLVNGINDAPPPLPEGLTDDVVANAGGKVVTWAPQKDVLAHPAIGGFWTHCGWNSTLESICEGVPMLAQPCLGDQTVSARYVTHQWGVGLELGEVFDRDRVAEAVRELMLGEEGARVRESARQLKIQAKQCVAVTLAVDNLVKYICSL</sequence>
<protein>
    <recommendedName>
        <fullName evidence="5">Glycosyltransferase</fullName>
    </recommendedName>
</protein>
<evidence type="ECO:0000256" key="2">
    <source>
        <dbReference type="ARBA" id="ARBA00022679"/>
    </source>
</evidence>
<dbReference type="Gramene" id="OPUNC07G08050.1">
    <property type="protein sequence ID" value="OPUNC07G08050.1"/>
    <property type="gene ID" value="OPUNC07G08050"/>
</dbReference>
<dbReference type="InterPro" id="IPR002213">
    <property type="entry name" value="UDP_glucos_trans"/>
</dbReference>
<dbReference type="PANTHER" id="PTHR11926:SF1425">
    <property type="entry name" value="OS07G0241800 PROTEIN"/>
    <property type="match status" value="1"/>
</dbReference>
<dbReference type="SUPFAM" id="SSF53756">
    <property type="entry name" value="UDP-Glycosyltransferase/glycogen phosphorylase"/>
    <property type="match status" value="1"/>
</dbReference>
<dbReference type="Gene3D" id="3.40.50.2000">
    <property type="entry name" value="Glycogen Phosphorylase B"/>
    <property type="match status" value="2"/>
</dbReference>
<name>A0A0E0LIV3_ORYPU</name>
<reference evidence="3" key="1">
    <citation type="submission" date="2015-04" db="UniProtKB">
        <authorList>
            <consortium name="EnsemblPlants"/>
        </authorList>
    </citation>
    <scope>IDENTIFICATION</scope>
</reference>
<proteinExistence type="inferred from homology"/>
<dbReference type="eggNOG" id="KOG1192">
    <property type="taxonomic scope" value="Eukaryota"/>
</dbReference>
<dbReference type="EnsemblPlants" id="OPUNC07G08050.1">
    <property type="protein sequence ID" value="OPUNC07G08050.1"/>
    <property type="gene ID" value="OPUNC07G08050"/>
</dbReference>
<dbReference type="HOGENOM" id="CLU_001724_0_0_1"/>
<dbReference type="AlphaFoldDB" id="A0A0E0LIV3"/>
<dbReference type="Pfam" id="PF00201">
    <property type="entry name" value="UDPGT"/>
    <property type="match status" value="1"/>
</dbReference>
<dbReference type="FunFam" id="3.40.50.2000:FF:000040">
    <property type="entry name" value="UDP-glycosyltransferase 76C1"/>
    <property type="match status" value="1"/>
</dbReference>
<evidence type="ECO:0008006" key="5">
    <source>
        <dbReference type="Google" id="ProtNLM"/>
    </source>
</evidence>
<dbReference type="GO" id="GO:0080043">
    <property type="term" value="F:quercetin 3-O-glucosyltransferase activity"/>
    <property type="evidence" value="ECO:0007669"/>
    <property type="project" value="TreeGrafter"/>
</dbReference>
<evidence type="ECO:0000313" key="4">
    <source>
        <dbReference type="Proteomes" id="UP000026962"/>
    </source>
</evidence>
<dbReference type="OMA" id="GQCYAAM"/>
<organism evidence="3">
    <name type="scientific">Oryza punctata</name>
    <name type="common">Red rice</name>
    <dbReference type="NCBI Taxonomy" id="4537"/>
    <lineage>
        <taxon>Eukaryota</taxon>
        <taxon>Viridiplantae</taxon>
        <taxon>Streptophyta</taxon>
        <taxon>Embryophyta</taxon>
        <taxon>Tracheophyta</taxon>
        <taxon>Spermatophyta</taxon>
        <taxon>Magnoliopsida</taxon>
        <taxon>Liliopsida</taxon>
        <taxon>Poales</taxon>
        <taxon>Poaceae</taxon>
        <taxon>BOP clade</taxon>
        <taxon>Oryzoideae</taxon>
        <taxon>Oryzeae</taxon>
        <taxon>Oryzinae</taxon>
        <taxon>Oryza</taxon>
    </lineage>
</organism>
<dbReference type="GO" id="GO:0080044">
    <property type="term" value="F:quercetin 7-O-glucosyltransferase activity"/>
    <property type="evidence" value="ECO:0007669"/>
    <property type="project" value="TreeGrafter"/>
</dbReference>
<keyword evidence="4" id="KW-1185">Reference proteome</keyword>
<reference evidence="3" key="2">
    <citation type="submission" date="2018-05" db="EMBL/GenBank/DDBJ databases">
        <title>OpunRS2 (Oryza punctata Reference Sequence Version 2).</title>
        <authorList>
            <person name="Zhang J."/>
            <person name="Kudrna D."/>
            <person name="Lee S."/>
            <person name="Talag J."/>
            <person name="Welchert J."/>
            <person name="Wing R.A."/>
        </authorList>
    </citation>
    <scope>NUCLEOTIDE SEQUENCE [LARGE SCALE GENOMIC DNA]</scope>
</reference>
<dbReference type="PANTHER" id="PTHR11926">
    <property type="entry name" value="GLUCOSYL/GLUCURONOSYL TRANSFERASES"/>
    <property type="match status" value="1"/>
</dbReference>